<reference evidence="4" key="1">
    <citation type="journal article" date="2019" name="Int. J. Syst. Evol. Microbiol.">
        <title>The Global Catalogue of Microorganisms (GCM) 10K type strain sequencing project: providing services to taxonomists for standard genome sequencing and annotation.</title>
        <authorList>
            <consortium name="The Broad Institute Genomics Platform"/>
            <consortium name="The Broad Institute Genome Sequencing Center for Infectious Disease"/>
            <person name="Wu L."/>
            <person name="Ma J."/>
        </authorList>
    </citation>
    <scope>NUCLEOTIDE SEQUENCE [LARGE SCALE GENOMIC DNA]</scope>
    <source>
        <strain evidence="4">CGMCC 1.10832</strain>
    </source>
</reference>
<keyword evidence="4" id="KW-1185">Reference proteome</keyword>
<comment type="caution">
    <text evidence="3">The sequence shown here is derived from an EMBL/GenBank/DDBJ whole genome shotgun (WGS) entry which is preliminary data.</text>
</comment>
<evidence type="ECO:0000256" key="2">
    <source>
        <dbReference type="SAM" id="Phobius"/>
    </source>
</evidence>
<keyword evidence="2" id="KW-1133">Transmembrane helix</keyword>
<evidence type="ECO:0000313" key="4">
    <source>
        <dbReference type="Proteomes" id="UP000636010"/>
    </source>
</evidence>
<gene>
    <name evidence="3" type="ORF">GCM10011506_15980</name>
</gene>
<protein>
    <recommendedName>
        <fullName evidence="5">DUF748 domain-containing protein</fullName>
    </recommendedName>
</protein>
<dbReference type="RefSeq" id="WP_188462085.1">
    <property type="nucleotide sequence ID" value="NZ_BAABHU010000004.1"/>
</dbReference>
<name>A0ABQ1LZR1_9BACT</name>
<feature type="region of interest" description="Disordered" evidence="1">
    <location>
        <begin position="536"/>
        <end position="563"/>
    </location>
</feature>
<evidence type="ECO:0000256" key="1">
    <source>
        <dbReference type="SAM" id="MobiDB-lite"/>
    </source>
</evidence>
<evidence type="ECO:0008006" key="5">
    <source>
        <dbReference type="Google" id="ProtNLM"/>
    </source>
</evidence>
<feature type="transmembrane region" description="Helical" evidence="2">
    <location>
        <begin position="7"/>
        <end position="26"/>
    </location>
</feature>
<keyword evidence="2" id="KW-0812">Transmembrane</keyword>
<accession>A0ABQ1LZR1</accession>
<keyword evidence="2" id="KW-0472">Membrane</keyword>
<dbReference type="EMBL" id="BMEC01000004">
    <property type="protein sequence ID" value="GGC31334.1"/>
    <property type="molecule type" value="Genomic_DNA"/>
</dbReference>
<evidence type="ECO:0000313" key="3">
    <source>
        <dbReference type="EMBL" id="GGC31334.1"/>
    </source>
</evidence>
<proteinExistence type="predicted"/>
<sequence>MNKKTKWFLGIFFGLILLILIAWKLVKNFKIEKFLEEKAQTELNKLWPNRVVFDFDDLTFRFFSKNASISNVRLTIFSESGADTLANLKIELITANWASYKDFFTDDTIKVKALRLDKVFSDVPFDFEKLKPKASEDAGSSTPFKIAVGDIILSNSELNFYKERGEQTGQFTSAYELVIQDVFYDSEKEFMPAGGGIGAVELKTNAMDYYLPDGFYRVQIRNTIFRPLVGEAQINDVLLKPVYDWKEFAAKKEVLTSYIALKVDSIQLKDITIPKGTMKAAIAEEIRVYQPSLSVLRDKNYILPDDRFVPIIIDQLEDMELPVFIRKVLVENMFIEYIEKPEGKQSTGKITFNDLTGTIRHFTNIADSVEALDASLEILASAKVFNKAVLSAEIVYGLQTENGDFSATGSLEPMQLTAFNDFIGVVLPVNIQEGQNDGVYFTFSGTRYSTTGRMRFRYSDLKINVDSEKIESQFIRNSLAFLANVALPKFNPRPNGKFRVGQINFERDTRKSMFNYWSQSLVTGFKSTLGASAPAEIEQNRNSNEEESFWSKLGFGKNKEKKN</sequence>
<organism evidence="3 4">
    <name type="scientific">Marivirga lumbricoides</name>
    <dbReference type="NCBI Taxonomy" id="1046115"/>
    <lineage>
        <taxon>Bacteria</taxon>
        <taxon>Pseudomonadati</taxon>
        <taxon>Bacteroidota</taxon>
        <taxon>Cytophagia</taxon>
        <taxon>Cytophagales</taxon>
        <taxon>Marivirgaceae</taxon>
        <taxon>Marivirga</taxon>
    </lineage>
</organism>
<dbReference type="Proteomes" id="UP000636010">
    <property type="component" value="Unassembled WGS sequence"/>
</dbReference>